<feature type="domain" description="ApaG" evidence="3">
    <location>
        <begin position="1"/>
        <end position="125"/>
    </location>
</feature>
<dbReference type="EMBL" id="FLRA01000003">
    <property type="protein sequence ID" value="SBT16676.1"/>
    <property type="molecule type" value="Genomic_DNA"/>
</dbReference>
<gene>
    <name evidence="2 4" type="primary">apaG</name>
    <name evidence="4" type="ORF">MGA5115_00758</name>
    <name evidence="5" type="ORF">MGA5116_00976</name>
</gene>
<dbReference type="NCBIfam" id="NF003967">
    <property type="entry name" value="PRK05461.1"/>
    <property type="match status" value="1"/>
</dbReference>
<dbReference type="AlphaFoldDB" id="A0A1C3JNC3"/>
<evidence type="ECO:0000313" key="6">
    <source>
        <dbReference type="Proteomes" id="UP000092840"/>
    </source>
</evidence>
<dbReference type="Gene3D" id="2.60.40.1470">
    <property type="entry name" value="ApaG domain"/>
    <property type="match status" value="1"/>
</dbReference>
<sequence>MQSEHDIVVTVRTEFLPEQSVSEDDRFVFAYHITITNCGTEAAKLLSRHWVITNGNEKVQEVKGAGVIGEYPYLAPGESYDYSSGTVLDTVVGVMHGSYRFLSDDGTEFDAPISPFTLAVPNQVH</sequence>
<dbReference type="OrthoDB" id="9795226at2"/>
<evidence type="ECO:0000256" key="2">
    <source>
        <dbReference type="HAMAP-Rule" id="MF_00791"/>
    </source>
</evidence>
<name>A0A1C3JNC3_9GAMM</name>
<dbReference type="PANTHER" id="PTHR14289:SF16">
    <property type="entry name" value="POLYMERASE DELTA-INTERACTING PROTEIN 2"/>
    <property type="match status" value="1"/>
</dbReference>
<keyword evidence="6" id="KW-1185">Reference proteome</keyword>
<evidence type="ECO:0000313" key="7">
    <source>
        <dbReference type="Proteomes" id="UP000092871"/>
    </source>
</evidence>
<evidence type="ECO:0000259" key="3">
    <source>
        <dbReference type="PROSITE" id="PS51087"/>
    </source>
</evidence>
<protein>
    <recommendedName>
        <fullName evidence="1 2">Protein ApaG</fullName>
    </recommendedName>
</protein>
<proteinExistence type="inferred from homology"/>
<dbReference type="PANTHER" id="PTHR14289">
    <property type="entry name" value="F-BOX ONLY PROTEIN 3"/>
    <property type="match status" value="1"/>
</dbReference>
<dbReference type="RefSeq" id="WP_067032093.1">
    <property type="nucleotide sequence ID" value="NZ_CP187511.1"/>
</dbReference>
<dbReference type="InterPro" id="IPR023065">
    <property type="entry name" value="Uncharacterised_ApaG"/>
</dbReference>
<dbReference type="SUPFAM" id="SSF110069">
    <property type="entry name" value="ApaG-like"/>
    <property type="match status" value="1"/>
</dbReference>
<dbReference type="InterPro" id="IPR007474">
    <property type="entry name" value="ApaG_domain"/>
</dbReference>
<dbReference type="HAMAP" id="MF_00791">
    <property type="entry name" value="ApaG"/>
    <property type="match status" value="1"/>
</dbReference>
<dbReference type="InterPro" id="IPR036767">
    <property type="entry name" value="ApaG_sf"/>
</dbReference>
<evidence type="ECO:0000256" key="1">
    <source>
        <dbReference type="ARBA" id="ARBA00017693"/>
    </source>
</evidence>
<accession>A0A1C3JNC3</accession>
<evidence type="ECO:0000313" key="4">
    <source>
        <dbReference type="EMBL" id="SBT16676.1"/>
    </source>
</evidence>
<dbReference type="GO" id="GO:0070987">
    <property type="term" value="P:error-free translesion synthesis"/>
    <property type="evidence" value="ECO:0007669"/>
    <property type="project" value="TreeGrafter"/>
</dbReference>
<dbReference type="PROSITE" id="PS51087">
    <property type="entry name" value="APAG"/>
    <property type="match status" value="1"/>
</dbReference>
<dbReference type="Proteomes" id="UP000092840">
    <property type="component" value="Unassembled WGS sequence"/>
</dbReference>
<dbReference type="Pfam" id="PF04379">
    <property type="entry name" value="DUF525"/>
    <property type="match status" value="1"/>
</dbReference>
<dbReference type="EMBL" id="FLRB01000006">
    <property type="protein sequence ID" value="SBT20392.1"/>
    <property type="molecule type" value="Genomic_DNA"/>
</dbReference>
<reference evidence="4 7" key="1">
    <citation type="submission" date="2016-06" db="EMBL/GenBank/DDBJ databases">
        <authorList>
            <person name="Kjaerup R.B."/>
            <person name="Dalgaard T.S."/>
            <person name="Juul-Madsen H.R."/>
        </authorList>
    </citation>
    <scope>NUCLEOTIDE SEQUENCE [LARGE SCALE GENOMIC DNA]</scope>
    <source>
        <strain evidence="4 7">CECT 5115</strain>
    </source>
</reference>
<dbReference type="Proteomes" id="UP000092871">
    <property type="component" value="Unassembled WGS sequence"/>
</dbReference>
<organism evidence="4 7">
    <name type="scientific">Marinomonas gallaica</name>
    <dbReference type="NCBI Taxonomy" id="1806667"/>
    <lineage>
        <taxon>Bacteria</taxon>
        <taxon>Pseudomonadati</taxon>
        <taxon>Pseudomonadota</taxon>
        <taxon>Gammaproteobacteria</taxon>
        <taxon>Oceanospirillales</taxon>
        <taxon>Oceanospirillaceae</taxon>
        <taxon>Marinomonas</taxon>
    </lineage>
</organism>
<reference evidence="5 6" key="2">
    <citation type="submission" date="2016-06" db="EMBL/GenBank/DDBJ databases">
        <authorList>
            <person name="Rodrigo-Torres L."/>
            <person name="Arahal D.R."/>
        </authorList>
    </citation>
    <scope>NUCLEOTIDE SEQUENCE [LARGE SCALE GENOMIC DNA]</scope>
    <source>
        <strain evidence="5 6">CECT 5116</strain>
    </source>
</reference>
<evidence type="ECO:0000313" key="5">
    <source>
        <dbReference type="EMBL" id="SBT20392.1"/>
    </source>
</evidence>